<feature type="domain" description="FeoB-type G" evidence="13">
    <location>
        <begin position="3"/>
        <end position="171"/>
    </location>
</feature>
<feature type="transmembrane region" description="Helical" evidence="12">
    <location>
        <begin position="318"/>
        <end position="342"/>
    </location>
</feature>
<keyword evidence="11 12" id="KW-0472">Membrane</keyword>
<evidence type="ECO:0000256" key="1">
    <source>
        <dbReference type="ARBA" id="ARBA00004651"/>
    </source>
</evidence>
<dbReference type="GO" id="GO:0005525">
    <property type="term" value="F:GTP binding"/>
    <property type="evidence" value="ECO:0007669"/>
    <property type="project" value="UniProtKB-KW"/>
</dbReference>
<evidence type="ECO:0000256" key="10">
    <source>
        <dbReference type="ARBA" id="ARBA00023134"/>
    </source>
</evidence>
<dbReference type="GO" id="GO:0015093">
    <property type="term" value="F:ferrous iron transmembrane transporter activity"/>
    <property type="evidence" value="ECO:0007669"/>
    <property type="project" value="InterPro"/>
</dbReference>
<dbReference type="InterPro" id="IPR011640">
    <property type="entry name" value="Fe2_transport_prot_B_C"/>
</dbReference>
<dbReference type="Pfam" id="PF07670">
    <property type="entry name" value="Gate"/>
    <property type="match status" value="2"/>
</dbReference>
<keyword evidence="9" id="KW-0406">Ion transport</keyword>
<dbReference type="PROSITE" id="PS51711">
    <property type="entry name" value="G_FEOB"/>
    <property type="match status" value="1"/>
</dbReference>
<dbReference type="InterPro" id="IPR050860">
    <property type="entry name" value="FeoB_GTPase"/>
</dbReference>
<dbReference type="CDD" id="cd01879">
    <property type="entry name" value="FeoB"/>
    <property type="match status" value="1"/>
</dbReference>
<keyword evidence="8" id="KW-0408">Iron</keyword>
<keyword evidence="3" id="KW-1003">Cell membrane</keyword>
<dbReference type="Gene3D" id="3.40.50.300">
    <property type="entry name" value="P-loop containing nucleotide triphosphate hydrolases"/>
    <property type="match status" value="1"/>
</dbReference>
<reference evidence="14" key="1">
    <citation type="submission" date="2018-06" db="EMBL/GenBank/DDBJ databases">
        <authorList>
            <person name="Zhirakovskaya E."/>
        </authorList>
    </citation>
    <scope>NUCLEOTIDE SEQUENCE</scope>
</reference>
<keyword evidence="7 12" id="KW-1133">Transmembrane helix</keyword>
<keyword evidence="2" id="KW-0813">Transport</keyword>
<keyword evidence="5 12" id="KW-0812">Transmembrane</keyword>
<evidence type="ECO:0000313" key="14">
    <source>
        <dbReference type="EMBL" id="VAV88869.1"/>
    </source>
</evidence>
<gene>
    <name evidence="14" type="ORF">MNBD_ALPHA06-1190</name>
</gene>
<evidence type="ECO:0000256" key="7">
    <source>
        <dbReference type="ARBA" id="ARBA00022989"/>
    </source>
</evidence>
<accession>A0A3B0R9K8</accession>
<dbReference type="PRINTS" id="PR00326">
    <property type="entry name" value="GTP1OBG"/>
</dbReference>
<dbReference type="InterPro" id="IPR030389">
    <property type="entry name" value="G_FEOB_dom"/>
</dbReference>
<comment type="subcellular location">
    <subcellularLocation>
        <location evidence="1">Cell membrane</location>
        <topology evidence="1">Multi-pass membrane protein</topology>
    </subcellularLocation>
</comment>
<dbReference type="AlphaFoldDB" id="A0A3B0R9K8"/>
<evidence type="ECO:0000259" key="13">
    <source>
        <dbReference type="PROSITE" id="PS51711"/>
    </source>
</evidence>
<dbReference type="PANTHER" id="PTHR43185:SF1">
    <property type="entry name" value="FE(2+) TRANSPORTER FEOB"/>
    <property type="match status" value="1"/>
</dbReference>
<dbReference type="SUPFAM" id="SSF52540">
    <property type="entry name" value="P-loop containing nucleoside triphosphate hydrolases"/>
    <property type="match status" value="1"/>
</dbReference>
<name>A0A3B0R9K8_9ZZZZ</name>
<evidence type="ECO:0000256" key="3">
    <source>
        <dbReference type="ARBA" id="ARBA00022475"/>
    </source>
</evidence>
<feature type="transmembrane region" description="Helical" evidence="12">
    <location>
        <begin position="577"/>
        <end position="599"/>
    </location>
</feature>
<keyword evidence="10" id="KW-0342">GTP-binding</keyword>
<proteinExistence type="predicted"/>
<evidence type="ECO:0000256" key="2">
    <source>
        <dbReference type="ARBA" id="ARBA00022448"/>
    </source>
</evidence>
<dbReference type="InterPro" id="IPR006073">
    <property type="entry name" value="GTP-bd"/>
</dbReference>
<evidence type="ECO:0000256" key="5">
    <source>
        <dbReference type="ARBA" id="ARBA00022692"/>
    </source>
</evidence>
<dbReference type="Pfam" id="PF07664">
    <property type="entry name" value="FeoB_C"/>
    <property type="match status" value="1"/>
</dbReference>
<dbReference type="GO" id="GO:0005886">
    <property type="term" value="C:plasma membrane"/>
    <property type="evidence" value="ECO:0007669"/>
    <property type="project" value="UniProtKB-SubCell"/>
</dbReference>
<dbReference type="InterPro" id="IPR011642">
    <property type="entry name" value="Gate_dom"/>
</dbReference>
<feature type="transmembrane region" description="Helical" evidence="12">
    <location>
        <begin position="449"/>
        <end position="468"/>
    </location>
</feature>
<keyword evidence="4" id="KW-0410">Iron transport</keyword>
<feature type="transmembrane region" description="Helical" evidence="12">
    <location>
        <begin position="354"/>
        <end position="378"/>
    </location>
</feature>
<feature type="transmembrane region" description="Helical" evidence="12">
    <location>
        <begin position="390"/>
        <end position="411"/>
    </location>
</feature>
<evidence type="ECO:0000256" key="11">
    <source>
        <dbReference type="ARBA" id="ARBA00023136"/>
    </source>
</evidence>
<keyword evidence="6" id="KW-0547">Nucleotide-binding</keyword>
<dbReference type="PANTHER" id="PTHR43185">
    <property type="entry name" value="FERROUS IRON TRANSPORT PROTEIN B"/>
    <property type="match status" value="1"/>
</dbReference>
<evidence type="ECO:0000256" key="12">
    <source>
        <dbReference type="SAM" id="Phobius"/>
    </source>
</evidence>
<protein>
    <submittedName>
        <fullName evidence="14">Ferrous iron transport protein B</fullName>
    </submittedName>
</protein>
<organism evidence="14">
    <name type="scientific">hydrothermal vent metagenome</name>
    <dbReference type="NCBI Taxonomy" id="652676"/>
    <lineage>
        <taxon>unclassified sequences</taxon>
        <taxon>metagenomes</taxon>
        <taxon>ecological metagenomes</taxon>
    </lineage>
</organism>
<dbReference type="InterPro" id="IPR003373">
    <property type="entry name" value="Fe2_transport_prot-B"/>
</dbReference>
<feature type="transmembrane region" description="Helical" evidence="12">
    <location>
        <begin position="219"/>
        <end position="236"/>
    </location>
</feature>
<dbReference type="NCBIfam" id="TIGR00231">
    <property type="entry name" value="small_GTP"/>
    <property type="match status" value="1"/>
</dbReference>
<sequence length="607" mass="65944">MSIKRIALVGAPNTGKTTLFNALTGGRAKTGNYPGVTVEKRTGSYTSQNATTYELIDLPGIYGLSGRSSDERVALQHLRGDIKSAGKPDLILAVLDAARLQTHLHSVLQFRELGLPMVLVLNMMDLAKRDGVEIDLAKLETELGFPVIGVTAPRQSGRAALENNWDQLLKTAKTPPTAKNSSLPALQKQARSITKKVMNQSSHTQDMTRRIDRITMHPVFGPLLLVSLMFFIFQAVYTWSQIPMDAIEAAVVWLQGIARSLRPSWLASLLGDGVIAGVGSILVFLPQIVILFGFILLLEASGYMARAAFLVDGLMSKIGLNGRALIPLLSSFACAIPGIMAARSIESERDRLTTIMIAPLMTCSARLPVYALIIGAFIPVQKVGIFNLQGLVLFALYITGILFAILIAFILRRTLTKGPPQHLLLELPGYMVPKMKDFGIALYGRAWAFVRKAGTVIFATSVILWFLTSYPKGGNGIRDSFAGTIGAWIEPIFRPIGFSLETVIALVPGMAAREVVVAAMGTVYAVQGNEQEVQQGLASLLQNAWSLPSALAFLAWYVFAPQCFATLATVRRETNSLGLTLFLTGYLFALAWIAAFVTFQVSTVILR</sequence>
<evidence type="ECO:0000256" key="6">
    <source>
        <dbReference type="ARBA" id="ARBA00022741"/>
    </source>
</evidence>
<feature type="transmembrane region" description="Helical" evidence="12">
    <location>
        <begin position="273"/>
        <end position="298"/>
    </location>
</feature>
<evidence type="ECO:0000256" key="4">
    <source>
        <dbReference type="ARBA" id="ARBA00022496"/>
    </source>
</evidence>
<dbReference type="Pfam" id="PF02421">
    <property type="entry name" value="FeoB_N"/>
    <property type="match status" value="1"/>
</dbReference>
<dbReference type="InterPro" id="IPR005225">
    <property type="entry name" value="Small_GTP-bd"/>
</dbReference>
<evidence type="ECO:0000256" key="9">
    <source>
        <dbReference type="ARBA" id="ARBA00023065"/>
    </source>
</evidence>
<dbReference type="EMBL" id="UOEE01000077">
    <property type="protein sequence ID" value="VAV88869.1"/>
    <property type="molecule type" value="Genomic_DNA"/>
</dbReference>
<evidence type="ECO:0000256" key="8">
    <source>
        <dbReference type="ARBA" id="ARBA00023004"/>
    </source>
</evidence>
<dbReference type="InterPro" id="IPR027417">
    <property type="entry name" value="P-loop_NTPase"/>
</dbReference>
<dbReference type="NCBIfam" id="TIGR00437">
    <property type="entry name" value="feoB"/>
    <property type="match status" value="1"/>
</dbReference>